<evidence type="ECO:0000256" key="1">
    <source>
        <dbReference type="SAM" id="MobiDB-lite"/>
    </source>
</evidence>
<name>A0A225DEJ8_9BACT</name>
<comment type="caution">
    <text evidence="2">The sequence shown here is derived from an EMBL/GenBank/DDBJ whole genome shotgun (WGS) entry which is preliminary data.</text>
</comment>
<keyword evidence="3" id="KW-1185">Reference proteome</keyword>
<accession>A0A225DEJ8</accession>
<evidence type="ECO:0000313" key="3">
    <source>
        <dbReference type="Proteomes" id="UP000214646"/>
    </source>
</evidence>
<dbReference type="EMBL" id="NIDE01000015">
    <property type="protein sequence ID" value="OWK36948.1"/>
    <property type="molecule type" value="Genomic_DNA"/>
</dbReference>
<dbReference type="Proteomes" id="UP000214646">
    <property type="component" value="Unassembled WGS sequence"/>
</dbReference>
<evidence type="ECO:0000313" key="2">
    <source>
        <dbReference type="EMBL" id="OWK36948.1"/>
    </source>
</evidence>
<feature type="region of interest" description="Disordered" evidence="1">
    <location>
        <begin position="1"/>
        <end position="37"/>
    </location>
</feature>
<protein>
    <submittedName>
        <fullName evidence="2">Uncharacterized protein</fullName>
    </submittedName>
</protein>
<organism evidence="2 3">
    <name type="scientific">Fimbriiglobus ruber</name>
    <dbReference type="NCBI Taxonomy" id="1908690"/>
    <lineage>
        <taxon>Bacteria</taxon>
        <taxon>Pseudomonadati</taxon>
        <taxon>Planctomycetota</taxon>
        <taxon>Planctomycetia</taxon>
        <taxon>Gemmatales</taxon>
        <taxon>Gemmataceae</taxon>
        <taxon>Fimbriiglobus</taxon>
    </lineage>
</organism>
<proteinExistence type="predicted"/>
<dbReference type="AlphaFoldDB" id="A0A225DEJ8"/>
<reference evidence="3" key="1">
    <citation type="submission" date="2017-06" db="EMBL/GenBank/DDBJ databases">
        <title>Genome analysis of Fimbriiglobus ruber SP5, the first member of the order Planctomycetales with confirmed chitinolytic capability.</title>
        <authorList>
            <person name="Ravin N.V."/>
            <person name="Rakitin A.L."/>
            <person name="Ivanova A.A."/>
            <person name="Beletsky A.V."/>
            <person name="Kulichevskaya I.S."/>
            <person name="Mardanov A.V."/>
            <person name="Dedysh S.N."/>
        </authorList>
    </citation>
    <scope>NUCLEOTIDE SEQUENCE [LARGE SCALE GENOMIC DNA]</scope>
    <source>
        <strain evidence="3">SP5</strain>
    </source>
</reference>
<gene>
    <name evidence="2" type="ORF">FRUB_07870</name>
</gene>
<sequence>MPGPGAKFRSSNHSFGESPGRRTREPATSQSISARERRGWIAKSTGFIPNSSIREVRIRL</sequence>